<gene>
    <name evidence="2" type="ORF">B0T25DRAFT_354148</name>
</gene>
<dbReference type="AlphaFoldDB" id="A0AAJ0M8M2"/>
<evidence type="ECO:0000313" key="3">
    <source>
        <dbReference type="Proteomes" id="UP001275084"/>
    </source>
</evidence>
<proteinExistence type="predicted"/>
<dbReference type="Proteomes" id="UP001275084">
    <property type="component" value="Unassembled WGS sequence"/>
</dbReference>
<reference evidence="2" key="1">
    <citation type="journal article" date="2023" name="Mol. Phylogenet. Evol.">
        <title>Genome-scale phylogeny and comparative genomics of the fungal order Sordariales.</title>
        <authorList>
            <person name="Hensen N."/>
            <person name="Bonometti L."/>
            <person name="Westerberg I."/>
            <person name="Brannstrom I.O."/>
            <person name="Guillou S."/>
            <person name="Cros-Aarteil S."/>
            <person name="Calhoun S."/>
            <person name="Haridas S."/>
            <person name="Kuo A."/>
            <person name="Mondo S."/>
            <person name="Pangilinan J."/>
            <person name="Riley R."/>
            <person name="LaButti K."/>
            <person name="Andreopoulos B."/>
            <person name="Lipzen A."/>
            <person name="Chen C."/>
            <person name="Yan M."/>
            <person name="Daum C."/>
            <person name="Ng V."/>
            <person name="Clum A."/>
            <person name="Steindorff A."/>
            <person name="Ohm R.A."/>
            <person name="Martin F."/>
            <person name="Silar P."/>
            <person name="Natvig D.O."/>
            <person name="Lalanne C."/>
            <person name="Gautier V."/>
            <person name="Ament-Velasquez S.L."/>
            <person name="Kruys A."/>
            <person name="Hutchinson M.I."/>
            <person name="Powell A.J."/>
            <person name="Barry K."/>
            <person name="Miller A.N."/>
            <person name="Grigoriev I.V."/>
            <person name="Debuchy R."/>
            <person name="Gladieux P."/>
            <person name="Hiltunen Thoren M."/>
            <person name="Johannesson H."/>
        </authorList>
    </citation>
    <scope>NUCLEOTIDE SEQUENCE</scope>
    <source>
        <strain evidence="2">CBS 955.72</strain>
    </source>
</reference>
<comment type="caution">
    <text evidence="2">The sequence shown here is derived from an EMBL/GenBank/DDBJ whole genome shotgun (WGS) entry which is preliminary data.</text>
</comment>
<evidence type="ECO:0000259" key="1">
    <source>
        <dbReference type="Pfam" id="PF06985"/>
    </source>
</evidence>
<evidence type="ECO:0000313" key="2">
    <source>
        <dbReference type="EMBL" id="KAK3341817.1"/>
    </source>
</evidence>
<protein>
    <submittedName>
        <fullName evidence="2">Heterokaryon incompatibility protein-domain-containing protein</fullName>
    </submittedName>
</protein>
<reference evidence="2" key="2">
    <citation type="submission" date="2023-06" db="EMBL/GenBank/DDBJ databases">
        <authorList>
            <consortium name="Lawrence Berkeley National Laboratory"/>
            <person name="Haridas S."/>
            <person name="Hensen N."/>
            <person name="Bonometti L."/>
            <person name="Westerberg I."/>
            <person name="Brannstrom I.O."/>
            <person name="Guillou S."/>
            <person name="Cros-Aarteil S."/>
            <person name="Calhoun S."/>
            <person name="Kuo A."/>
            <person name="Mondo S."/>
            <person name="Pangilinan J."/>
            <person name="Riley R."/>
            <person name="Labutti K."/>
            <person name="Andreopoulos B."/>
            <person name="Lipzen A."/>
            <person name="Chen C."/>
            <person name="Yanf M."/>
            <person name="Daum C."/>
            <person name="Ng V."/>
            <person name="Clum A."/>
            <person name="Steindorff A."/>
            <person name="Ohm R."/>
            <person name="Martin F."/>
            <person name="Silar P."/>
            <person name="Natvig D."/>
            <person name="Lalanne C."/>
            <person name="Gautier V."/>
            <person name="Ament-Velasquez S.L."/>
            <person name="Kruys A."/>
            <person name="Hutchinson M.I."/>
            <person name="Powell A.J."/>
            <person name="Barry K."/>
            <person name="Miller A.N."/>
            <person name="Grigoriev I.V."/>
            <person name="Debuchy R."/>
            <person name="Gladieux P."/>
            <person name="Thoren M.H."/>
            <person name="Johannesson H."/>
        </authorList>
    </citation>
    <scope>NUCLEOTIDE SEQUENCE</scope>
    <source>
        <strain evidence="2">CBS 955.72</strain>
    </source>
</reference>
<dbReference type="PANTHER" id="PTHR10622:SF10">
    <property type="entry name" value="HET DOMAIN-CONTAINING PROTEIN"/>
    <property type="match status" value="1"/>
</dbReference>
<dbReference type="InterPro" id="IPR010730">
    <property type="entry name" value="HET"/>
</dbReference>
<feature type="domain" description="Heterokaryon incompatibility" evidence="1">
    <location>
        <begin position="67"/>
        <end position="155"/>
    </location>
</feature>
<sequence length="183" mass="20802">MASFSLGVNLRLLGRLQVFWEKVASFEYKPDACFVPLPVVASRQTMRLINVHTKRLEKFYHDPTEPYGILSHTWGKEEEELSFQDVQALDKRCVGRTAKLDGCCEQAIQDGIKYVWIDTCCIDKTSAVELNEAINSMFRWYERSKVCCTFLSDVGGRGEITAFPTAGSSQGDGRCRSSWRRGR</sequence>
<dbReference type="EMBL" id="JAUIQD010000008">
    <property type="protein sequence ID" value="KAK3341817.1"/>
    <property type="molecule type" value="Genomic_DNA"/>
</dbReference>
<accession>A0AAJ0M8M2</accession>
<dbReference type="Pfam" id="PF06985">
    <property type="entry name" value="HET"/>
    <property type="match status" value="1"/>
</dbReference>
<dbReference type="PANTHER" id="PTHR10622">
    <property type="entry name" value="HET DOMAIN-CONTAINING PROTEIN"/>
    <property type="match status" value="1"/>
</dbReference>
<keyword evidence="3" id="KW-1185">Reference proteome</keyword>
<name>A0AAJ0M8M2_9PEZI</name>
<organism evidence="2 3">
    <name type="scientific">Lasiosphaeria hispida</name>
    <dbReference type="NCBI Taxonomy" id="260671"/>
    <lineage>
        <taxon>Eukaryota</taxon>
        <taxon>Fungi</taxon>
        <taxon>Dikarya</taxon>
        <taxon>Ascomycota</taxon>
        <taxon>Pezizomycotina</taxon>
        <taxon>Sordariomycetes</taxon>
        <taxon>Sordariomycetidae</taxon>
        <taxon>Sordariales</taxon>
        <taxon>Lasiosphaeriaceae</taxon>
        <taxon>Lasiosphaeria</taxon>
    </lineage>
</organism>